<protein>
    <submittedName>
        <fullName evidence="3">Glyoxylate reductase</fullName>
    </submittedName>
</protein>
<evidence type="ECO:0000259" key="2">
    <source>
        <dbReference type="Pfam" id="PF02826"/>
    </source>
</evidence>
<dbReference type="GO" id="GO:0051287">
    <property type="term" value="F:NAD binding"/>
    <property type="evidence" value="ECO:0007669"/>
    <property type="project" value="InterPro"/>
</dbReference>
<dbReference type="InterPro" id="IPR036291">
    <property type="entry name" value="NAD(P)-bd_dom_sf"/>
</dbReference>
<dbReference type="OMA" id="AHFANEP"/>
<evidence type="ECO:0000313" key="4">
    <source>
        <dbReference type="Proteomes" id="UP000184267"/>
    </source>
</evidence>
<keyword evidence="1" id="KW-0560">Oxidoreductase</keyword>
<dbReference type="STRING" id="154538.A0A1M2V726"/>
<dbReference type="InterPro" id="IPR006140">
    <property type="entry name" value="D-isomer_DH_NAD-bd"/>
</dbReference>
<evidence type="ECO:0000313" key="3">
    <source>
        <dbReference type="EMBL" id="OJT03440.1"/>
    </source>
</evidence>
<gene>
    <name evidence="3" type="ORF">TRAPUB_5859</name>
</gene>
<dbReference type="PANTHER" id="PTHR10996:SF277">
    <property type="entry name" value="GLYOXYLATE REDUCTASE_HYDROXYPYRUVATE REDUCTASE"/>
    <property type="match status" value="1"/>
</dbReference>
<dbReference type="GO" id="GO:0016618">
    <property type="term" value="F:hydroxypyruvate reductase [NAD(P)H] activity"/>
    <property type="evidence" value="ECO:0007669"/>
    <property type="project" value="TreeGrafter"/>
</dbReference>
<dbReference type="AlphaFoldDB" id="A0A1M2V726"/>
<dbReference type="Gene3D" id="3.40.50.720">
    <property type="entry name" value="NAD(P)-binding Rossmann-like Domain"/>
    <property type="match status" value="1"/>
</dbReference>
<dbReference type="InterPro" id="IPR029753">
    <property type="entry name" value="D-isomer_DH_CS"/>
</dbReference>
<dbReference type="Pfam" id="PF02826">
    <property type="entry name" value="2-Hacid_dh_C"/>
    <property type="match status" value="1"/>
</dbReference>
<name>A0A1M2V726_TRAPU</name>
<dbReference type="EMBL" id="MNAD01001612">
    <property type="protein sequence ID" value="OJT03440.1"/>
    <property type="molecule type" value="Genomic_DNA"/>
</dbReference>
<dbReference type="Proteomes" id="UP000184267">
    <property type="component" value="Unassembled WGS sequence"/>
</dbReference>
<dbReference type="PROSITE" id="PS00671">
    <property type="entry name" value="D_2_HYDROXYACID_DH_3"/>
    <property type="match status" value="1"/>
</dbReference>
<dbReference type="GO" id="GO:0005829">
    <property type="term" value="C:cytosol"/>
    <property type="evidence" value="ECO:0007669"/>
    <property type="project" value="TreeGrafter"/>
</dbReference>
<keyword evidence="4" id="KW-1185">Reference proteome</keyword>
<reference evidence="3 4" key="1">
    <citation type="submission" date="2016-10" db="EMBL/GenBank/DDBJ databases">
        <title>Genome sequence of the basidiomycete white-rot fungus Trametes pubescens.</title>
        <authorList>
            <person name="Makela M.R."/>
            <person name="Granchi Z."/>
            <person name="Peng M."/>
            <person name="De Vries R.P."/>
            <person name="Grigoriev I."/>
            <person name="Riley R."/>
            <person name="Hilden K."/>
        </authorList>
    </citation>
    <scope>NUCLEOTIDE SEQUENCE [LARGE SCALE GENOMIC DNA]</scope>
    <source>
        <strain evidence="3 4">FBCC735</strain>
    </source>
</reference>
<sequence>MATPRRKVVVARNLGSDVMSLLNNHSELEWPAFVWSPFGFCGPQISANPVNPKPTAGFIGFGRIAHATLTRLIPFGFARCLYTGNPATPPNADADAKVAEKYHLEEVRRTDLSELARESDVVFALAPGGSSTFHIVDEAFLKQMKKTAVLVNTGRGTLIDSDALAKALQEGWLYGAGLDVVEGEPGITQDHPLVKSPK</sequence>
<dbReference type="PANTHER" id="PTHR10996">
    <property type="entry name" value="2-HYDROXYACID DEHYDROGENASE-RELATED"/>
    <property type="match status" value="1"/>
</dbReference>
<evidence type="ECO:0000256" key="1">
    <source>
        <dbReference type="ARBA" id="ARBA00023002"/>
    </source>
</evidence>
<dbReference type="OrthoDB" id="9991913at2759"/>
<feature type="domain" description="D-isomer specific 2-hydroxyacid dehydrogenase NAD-binding" evidence="2">
    <location>
        <begin position="55"/>
        <end position="197"/>
    </location>
</feature>
<accession>A0A1M2V726</accession>
<comment type="caution">
    <text evidence="3">The sequence shown here is derived from an EMBL/GenBank/DDBJ whole genome shotgun (WGS) entry which is preliminary data.</text>
</comment>
<dbReference type="SUPFAM" id="SSF51735">
    <property type="entry name" value="NAD(P)-binding Rossmann-fold domains"/>
    <property type="match status" value="1"/>
</dbReference>
<proteinExistence type="predicted"/>
<organism evidence="3 4">
    <name type="scientific">Trametes pubescens</name>
    <name type="common">White-rot fungus</name>
    <dbReference type="NCBI Taxonomy" id="154538"/>
    <lineage>
        <taxon>Eukaryota</taxon>
        <taxon>Fungi</taxon>
        <taxon>Dikarya</taxon>
        <taxon>Basidiomycota</taxon>
        <taxon>Agaricomycotina</taxon>
        <taxon>Agaricomycetes</taxon>
        <taxon>Polyporales</taxon>
        <taxon>Polyporaceae</taxon>
        <taxon>Trametes</taxon>
    </lineage>
</organism>
<dbReference type="InterPro" id="IPR050223">
    <property type="entry name" value="D-isomer_2-hydroxyacid_DH"/>
</dbReference>
<dbReference type="GO" id="GO:0030267">
    <property type="term" value="F:glyoxylate reductase (NADPH) activity"/>
    <property type="evidence" value="ECO:0007669"/>
    <property type="project" value="TreeGrafter"/>
</dbReference>